<evidence type="ECO:0008006" key="3">
    <source>
        <dbReference type="Google" id="ProtNLM"/>
    </source>
</evidence>
<dbReference type="EMBL" id="CP060436">
    <property type="protein sequence ID" value="QPM90867.1"/>
    <property type="molecule type" value="Genomic_DNA"/>
</dbReference>
<evidence type="ECO:0000313" key="1">
    <source>
        <dbReference type="EMBL" id="QPM90867.1"/>
    </source>
</evidence>
<dbReference type="OrthoDB" id="9797506at2"/>
<keyword evidence="2" id="KW-1185">Reference proteome</keyword>
<dbReference type="KEGG" id="palw:PSAL_021090"/>
<name>A0A418SL72_9RHOB</name>
<reference evidence="1 2" key="1">
    <citation type="submission" date="2020-08" db="EMBL/GenBank/DDBJ databases">
        <title>Genome sequence of Rhodobacteraceae bacterium Lw-13e.</title>
        <authorList>
            <person name="Poehlein A."/>
            <person name="Wolter L."/>
            <person name="Daniel R."/>
            <person name="Brinkhoff T."/>
        </authorList>
    </citation>
    <scope>NUCLEOTIDE SEQUENCE [LARGE SCALE GENOMIC DNA]</scope>
    <source>
        <strain evidence="1 2">Lw-13e</strain>
    </source>
</reference>
<dbReference type="RefSeq" id="WP_119837768.1">
    <property type="nucleotide sequence ID" value="NZ_CP060436.1"/>
</dbReference>
<protein>
    <recommendedName>
        <fullName evidence="3">PEBP family protein</fullName>
    </recommendedName>
</protein>
<proteinExistence type="predicted"/>
<dbReference type="AlphaFoldDB" id="A0A418SL72"/>
<sequence length="214" mass="23467">MIPCFAIATALAALASSAVSAETFSADVWADNWFEMRIDGELVAEDSVPITTERSFNAESFVFEADRPFVIGLVAKDFRENDTGLEYIGSRRQQMGDGGVILQIKDASGQEVAVSDDAWQCLVTHTAPLDKSCEDASDPVAGDDVCSFDISEEPEGWDTEDFDASVWPQANVYTETEVDPKMGYDEIAWSEDAKLIWGPDLEQSNTVLCRLTVD</sequence>
<dbReference type="Proteomes" id="UP000283786">
    <property type="component" value="Chromosome"/>
</dbReference>
<evidence type="ECO:0000313" key="2">
    <source>
        <dbReference type="Proteomes" id="UP000283786"/>
    </source>
</evidence>
<dbReference type="Gene3D" id="2.60.120.260">
    <property type="entry name" value="Galactose-binding domain-like"/>
    <property type="match status" value="1"/>
</dbReference>
<gene>
    <name evidence="1" type="ORF">PSAL_021090</name>
</gene>
<organism evidence="1 2">
    <name type="scientific">Pseudooceanicola algae</name>
    <dbReference type="NCBI Taxonomy" id="1537215"/>
    <lineage>
        <taxon>Bacteria</taxon>
        <taxon>Pseudomonadati</taxon>
        <taxon>Pseudomonadota</taxon>
        <taxon>Alphaproteobacteria</taxon>
        <taxon>Rhodobacterales</taxon>
        <taxon>Paracoccaceae</taxon>
        <taxon>Pseudooceanicola</taxon>
    </lineage>
</organism>
<accession>A0A418SL72</accession>